<dbReference type="EMBL" id="FQZH01000003">
    <property type="protein sequence ID" value="SHJ39205.1"/>
    <property type="molecule type" value="Genomic_DNA"/>
</dbReference>
<sequence length="247" mass="28290">MKNFAQLVVLVFTSFCFAQQNFGNQAGKKEVKKGLISFETFTAENGDVSYGFRMDGLIVGPNMILHTDGKTTYVNYNKDHQKDGTLVEMNKQQGTIELYTYRKDQKDGPAFKIANGNVEWKKQFANDKEDPNGYKAKVTDYGYGQNSNGFNGFNVEKYDNGSYAVGYFLFSKRSFPAIQVWKNGEQYMGQHIQGLRKEFGVYFYEDGSKYVGFWHKNYKEGLGFKIDKNGNIIEKGYYEDNVIKTPL</sequence>
<reference evidence="2 3" key="1">
    <citation type="submission" date="2016-11" db="EMBL/GenBank/DDBJ databases">
        <authorList>
            <person name="Jaros S."/>
            <person name="Januszkiewicz K."/>
            <person name="Wedrychowicz H."/>
        </authorList>
    </citation>
    <scope>NUCLEOTIDE SEQUENCE [LARGE SCALE GENOMIC DNA]</scope>
    <source>
        <strain evidence="2 3">DSM 22807</strain>
    </source>
</reference>
<keyword evidence="1" id="KW-0732">Signal</keyword>
<dbReference type="Proteomes" id="UP000184232">
    <property type="component" value="Unassembled WGS sequence"/>
</dbReference>
<name>A0A1M6IXL7_9FLAO</name>
<evidence type="ECO:0000313" key="3">
    <source>
        <dbReference type="Proteomes" id="UP000184232"/>
    </source>
</evidence>
<evidence type="ECO:0008006" key="4">
    <source>
        <dbReference type="Google" id="ProtNLM"/>
    </source>
</evidence>
<dbReference type="RefSeq" id="WP_072784375.1">
    <property type="nucleotide sequence ID" value="NZ_FQZH01000003.1"/>
</dbReference>
<feature type="chain" id="PRO_5012251955" description="Antitoxin component YwqK of the YwqJK toxin-antitoxin module" evidence="1">
    <location>
        <begin position="19"/>
        <end position="247"/>
    </location>
</feature>
<gene>
    <name evidence="2" type="ORF">SAMN05444337_1904</name>
</gene>
<feature type="signal peptide" evidence="1">
    <location>
        <begin position="1"/>
        <end position="18"/>
    </location>
</feature>
<protein>
    <recommendedName>
        <fullName evidence="4">Antitoxin component YwqK of the YwqJK toxin-antitoxin module</fullName>
    </recommendedName>
</protein>
<dbReference type="OrthoDB" id="1034328at2"/>
<dbReference type="SUPFAM" id="SSF82185">
    <property type="entry name" value="Histone H3 K4-specific methyltransferase SET7/9 N-terminal domain"/>
    <property type="match status" value="2"/>
</dbReference>
<dbReference type="AlphaFoldDB" id="A0A1M6IXL7"/>
<keyword evidence="3" id="KW-1185">Reference proteome</keyword>
<proteinExistence type="predicted"/>
<organism evidence="2 3">
    <name type="scientific">Flavobacterium haoranii</name>
    <dbReference type="NCBI Taxonomy" id="683124"/>
    <lineage>
        <taxon>Bacteria</taxon>
        <taxon>Pseudomonadati</taxon>
        <taxon>Bacteroidota</taxon>
        <taxon>Flavobacteriia</taxon>
        <taxon>Flavobacteriales</taxon>
        <taxon>Flavobacteriaceae</taxon>
        <taxon>Flavobacterium</taxon>
    </lineage>
</organism>
<accession>A0A1M6IXL7</accession>
<dbReference type="STRING" id="683124.SAMN05444337_1904"/>
<evidence type="ECO:0000313" key="2">
    <source>
        <dbReference type="EMBL" id="SHJ39205.1"/>
    </source>
</evidence>
<evidence type="ECO:0000256" key="1">
    <source>
        <dbReference type="SAM" id="SignalP"/>
    </source>
</evidence>